<proteinExistence type="predicted"/>
<keyword evidence="8" id="KW-1185">Reference proteome</keyword>
<reference evidence="7" key="1">
    <citation type="submission" date="2021-01" db="EMBL/GenBank/DDBJ databases">
        <title>Fulvivirga kasyanovii gen. nov., sp nov., a novel member of the phylum Bacteroidetes isolated from seawater in a mussel farm.</title>
        <authorList>
            <person name="Zhao L.-H."/>
            <person name="Wang Z.-J."/>
        </authorList>
    </citation>
    <scope>NUCLEOTIDE SEQUENCE</scope>
    <source>
        <strain evidence="7">2943</strain>
    </source>
</reference>
<sequence length="736" mass="83319">MHKGLKFLFFSILFSSLTRVGFSQDVDPESKKLAEDYVITAEEIMAQTQALDQARDMYVLAAEVDPTNIKANYMAGDAFLRTVGKEKAVPYLLQVLKLDAEYKFDIMYHIGRSYQYGMEFEKALDYYGRYRNKLISRDGYRGRDKTALSEVERRIYECENAIEFVANPSHFSIVNIGNAVNSEFEDYAPVLNEDETTMVFTSRRRDGNLNPNVAPDNKPYEDIFISHKENGKWTYAQNIGEVINTEYHGSNLALSADGNQLFIYKDDNNGDIYISERNEDDTWSTPEPLSESINSEGFKENAVSISPDGQTLFFASDRPGGYGGIDIYYSTKNKVGEWTRSKNLGEVINTSYDDDGPFIDYDGKTLYFSSQGRKGMGGYDIFRSVYDSASGNWSEPENLGYPINTPDDDIYFVSTKDGMRGYYASVREDGQGYTDIYMVAVPPGNENLRNLTTRRDLVQEDKPLKNKEPEIVAQLEKMEPEENNLVSEENPETEPEPEPQVELENQAKADPEPTPEPQPVVKKKPDLQPVTITVNVVDEDNNPLDAKVSMNSVEDNQVAGRSRLSTGVFEFKIINARPVVYSLSVEDEGYVFQTLRVGVKAATEEPQAMSKTVVMRKLRMGTRSVLRNIYFNFDQATFKQESYNELNKLVSMMSQNPGMHIEISGHTDNIGSKDYNKFLSQKRANAVKDYLVKKGIDSRRISSVGYGEERPLASNDDEKEGRELNRRVEFSVIGGK</sequence>
<dbReference type="InterPro" id="IPR050330">
    <property type="entry name" value="Bact_OuterMem_StrucFunc"/>
</dbReference>
<dbReference type="InterPro" id="IPR036737">
    <property type="entry name" value="OmpA-like_sf"/>
</dbReference>
<dbReference type="AlphaFoldDB" id="A0A937K1B4"/>
<comment type="subcellular location">
    <subcellularLocation>
        <location evidence="1">Cell outer membrane</location>
    </subcellularLocation>
</comment>
<dbReference type="Gene3D" id="1.25.40.10">
    <property type="entry name" value="Tetratricopeptide repeat domain"/>
    <property type="match status" value="1"/>
</dbReference>
<dbReference type="PRINTS" id="PR01021">
    <property type="entry name" value="OMPADOMAIN"/>
</dbReference>
<evidence type="ECO:0000313" key="8">
    <source>
        <dbReference type="Proteomes" id="UP000659388"/>
    </source>
</evidence>
<dbReference type="InterPro" id="IPR006690">
    <property type="entry name" value="OMPA-like_CS"/>
</dbReference>
<evidence type="ECO:0000256" key="2">
    <source>
        <dbReference type="ARBA" id="ARBA00023136"/>
    </source>
</evidence>
<gene>
    <name evidence="7" type="ORF">JL102_10045</name>
</gene>
<dbReference type="PROSITE" id="PS01068">
    <property type="entry name" value="OMPA_1"/>
    <property type="match status" value="1"/>
</dbReference>
<dbReference type="Pfam" id="PF00691">
    <property type="entry name" value="OmpA"/>
    <property type="match status" value="1"/>
</dbReference>
<name>A0A937K1B4_9BACT</name>
<dbReference type="CDD" id="cd07185">
    <property type="entry name" value="OmpA_C-like"/>
    <property type="match status" value="1"/>
</dbReference>
<dbReference type="SUPFAM" id="SSF103088">
    <property type="entry name" value="OmpA-like"/>
    <property type="match status" value="1"/>
</dbReference>
<dbReference type="SUPFAM" id="SSF82171">
    <property type="entry name" value="DPP6 N-terminal domain-like"/>
    <property type="match status" value="1"/>
</dbReference>
<evidence type="ECO:0000256" key="4">
    <source>
        <dbReference type="PROSITE-ProRule" id="PRU00473"/>
    </source>
</evidence>
<dbReference type="Gene3D" id="2.120.10.30">
    <property type="entry name" value="TolB, C-terminal domain"/>
    <property type="match status" value="1"/>
</dbReference>
<dbReference type="EMBL" id="JAESIY010000005">
    <property type="protein sequence ID" value="MBL3656472.1"/>
    <property type="molecule type" value="Genomic_DNA"/>
</dbReference>
<dbReference type="PROSITE" id="PS51123">
    <property type="entry name" value="OMPA_2"/>
    <property type="match status" value="1"/>
</dbReference>
<dbReference type="PANTHER" id="PTHR30329:SF21">
    <property type="entry name" value="LIPOPROTEIN YIAD-RELATED"/>
    <property type="match status" value="1"/>
</dbReference>
<dbReference type="RefSeq" id="WP_202244267.1">
    <property type="nucleotide sequence ID" value="NZ_JAESIY010000005.1"/>
</dbReference>
<organism evidence="7 8">
    <name type="scientific">Fulvivirga sediminis</name>
    <dbReference type="NCBI Taxonomy" id="2803949"/>
    <lineage>
        <taxon>Bacteria</taxon>
        <taxon>Pseudomonadati</taxon>
        <taxon>Bacteroidota</taxon>
        <taxon>Cytophagia</taxon>
        <taxon>Cytophagales</taxon>
        <taxon>Fulvivirgaceae</taxon>
        <taxon>Fulvivirga</taxon>
    </lineage>
</organism>
<evidence type="ECO:0000313" key="7">
    <source>
        <dbReference type="EMBL" id="MBL3656472.1"/>
    </source>
</evidence>
<feature type="region of interest" description="Disordered" evidence="5">
    <location>
        <begin position="474"/>
        <end position="523"/>
    </location>
</feature>
<dbReference type="InterPro" id="IPR006665">
    <property type="entry name" value="OmpA-like"/>
</dbReference>
<dbReference type="Pfam" id="PF07676">
    <property type="entry name" value="PD40"/>
    <property type="match status" value="2"/>
</dbReference>
<evidence type="ECO:0000256" key="1">
    <source>
        <dbReference type="ARBA" id="ARBA00004442"/>
    </source>
</evidence>
<accession>A0A937K1B4</accession>
<evidence type="ECO:0000256" key="3">
    <source>
        <dbReference type="ARBA" id="ARBA00023237"/>
    </source>
</evidence>
<dbReference type="InterPro" id="IPR011042">
    <property type="entry name" value="6-blade_b-propeller_TolB-like"/>
</dbReference>
<dbReference type="InterPro" id="IPR011659">
    <property type="entry name" value="WD40"/>
</dbReference>
<dbReference type="InterPro" id="IPR011990">
    <property type="entry name" value="TPR-like_helical_dom_sf"/>
</dbReference>
<evidence type="ECO:0000256" key="5">
    <source>
        <dbReference type="SAM" id="MobiDB-lite"/>
    </source>
</evidence>
<evidence type="ECO:0000259" key="6">
    <source>
        <dbReference type="PROSITE" id="PS51123"/>
    </source>
</evidence>
<feature type="compositionally biased region" description="Acidic residues" evidence="5">
    <location>
        <begin position="489"/>
        <end position="501"/>
    </location>
</feature>
<keyword evidence="3" id="KW-0998">Cell outer membrane</keyword>
<comment type="caution">
    <text evidence="7">The sequence shown here is derived from an EMBL/GenBank/DDBJ whole genome shotgun (WGS) entry which is preliminary data.</text>
</comment>
<keyword evidence="2 4" id="KW-0472">Membrane</keyword>
<dbReference type="GO" id="GO:0009279">
    <property type="term" value="C:cell outer membrane"/>
    <property type="evidence" value="ECO:0007669"/>
    <property type="project" value="UniProtKB-SubCell"/>
</dbReference>
<dbReference type="PANTHER" id="PTHR30329">
    <property type="entry name" value="STATOR ELEMENT OF FLAGELLAR MOTOR COMPLEX"/>
    <property type="match status" value="1"/>
</dbReference>
<dbReference type="InterPro" id="IPR006664">
    <property type="entry name" value="OMP_bac"/>
</dbReference>
<dbReference type="SUPFAM" id="SSF48452">
    <property type="entry name" value="TPR-like"/>
    <property type="match status" value="1"/>
</dbReference>
<dbReference type="Proteomes" id="UP000659388">
    <property type="component" value="Unassembled WGS sequence"/>
</dbReference>
<dbReference type="Gene3D" id="3.30.1330.60">
    <property type="entry name" value="OmpA-like domain"/>
    <property type="match status" value="1"/>
</dbReference>
<protein>
    <submittedName>
        <fullName evidence="7">OmpA family protein</fullName>
    </submittedName>
</protein>
<feature type="domain" description="OmpA-like" evidence="6">
    <location>
        <begin position="618"/>
        <end position="736"/>
    </location>
</feature>